<dbReference type="Gene3D" id="3.40.630.30">
    <property type="match status" value="1"/>
</dbReference>
<evidence type="ECO:0000259" key="1">
    <source>
        <dbReference type="PROSITE" id="PS51186"/>
    </source>
</evidence>
<reference evidence="3" key="1">
    <citation type="submission" date="2016-10" db="EMBL/GenBank/DDBJ databases">
        <authorList>
            <person name="Varghese N."/>
            <person name="Submissions S."/>
        </authorList>
    </citation>
    <scope>NUCLEOTIDE SEQUENCE [LARGE SCALE GENOMIC DNA]</scope>
    <source>
        <strain evidence="3">IBRC-M 10403</strain>
    </source>
</reference>
<dbReference type="PANTHER" id="PTHR43792:SF1">
    <property type="entry name" value="N-ACETYLTRANSFERASE DOMAIN-CONTAINING PROTEIN"/>
    <property type="match status" value="1"/>
</dbReference>
<dbReference type="GO" id="GO:0016747">
    <property type="term" value="F:acyltransferase activity, transferring groups other than amino-acyl groups"/>
    <property type="evidence" value="ECO:0007669"/>
    <property type="project" value="InterPro"/>
</dbReference>
<dbReference type="OrthoDB" id="9132139at2"/>
<organism evidence="2 3">
    <name type="scientific">Actinokineospora iranica</name>
    <dbReference type="NCBI Taxonomy" id="1271860"/>
    <lineage>
        <taxon>Bacteria</taxon>
        <taxon>Bacillati</taxon>
        <taxon>Actinomycetota</taxon>
        <taxon>Actinomycetes</taxon>
        <taxon>Pseudonocardiales</taxon>
        <taxon>Pseudonocardiaceae</taxon>
        <taxon>Actinokineospora</taxon>
    </lineage>
</organism>
<sequence>MLRPTYPIKTRRLALRPYAADDLDALFAIESRADVCKYLYWEPRTRAEVAADLERRMATTTLENEGDALRLAVTLLDTGELIGGVMLAWRSVEHSGGEIGFVLHPDHHGRGYAGEAAVQLLRLGFEDLGLHRVFARLDAANRPSGRLLERLGMRFEGRFRENEFVKGAWTDEAVYAMLAHEWRDLTEG</sequence>
<dbReference type="AlphaFoldDB" id="A0A1G6SMI9"/>
<dbReference type="PROSITE" id="PS51186">
    <property type="entry name" value="GNAT"/>
    <property type="match status" value="1"/>
</dbReference>
<dbReference type="Proteomes" id="UP000199501">
    <property type="component" value="Unassembled WGS sequence"/>
</dbReference>
<dbReference type="Pfam" id="PF13302">
    <property type="entry name" value="Acetyltransf_3"/>
    <property type="match status" value="1"/>
</dbReference>
<keyword evidence="3" id="KW-1185">Reference proteome</keyword>
<gene>
    <name evidence="2" type="ORF">SAMN05216174_10834</name>
</gene>
<dbReference type="InterPro" id="IPR051531">
    <property type="entry name" value="N-acetyltransferase"/>
</dbReference>
<dbReference type="EMBL" id="FMZZ01000008">
    <property type="protein sequence ID" value="SDD17346.1"/>
    <property type="molecule type" value="Genomic_DNA"/>
</dbReference>
<protein>
    <submittedName>
        <fullName evidence="2">Protein N-acetyltransferase, RimJ/RimL family</fullName>
    </submittedName>
</protein>
<accession>A0A1G6SMI9</accession>
<dbReference type="SUPFAM" id="SSF55729">
    <property type="entry name" value="Acyl-CoA N-acyltransferases (Nat)"/>
    <property type="match status" value="1"/>
</dbReference>
<name>A0A1G6SMI9_9PSEU</name>
<dbReference type="STRING" id="1271860.SAMN05216174_10834"/>
<evidence type="ECO:0000313" key="3">
    <source>
        <dbReference type="Proteomes" id="UP000199501"/>
    </source>
</evidence>
<feature type="domain" description="N-acetyltransferase" evidence="1">
    <location>
        <begin position="13"/>
        <end position="181"/>
    </location>
</feature>
<proteinExistence type="predicted"/>
<keyword evidence="2" id="KW-0808">Transferase</keyword>
<dbReference type="PANTHER" id="PTHR43792">
    <property type="entry name" value="GNAT FAMILY, PUTATIVE (AFU_ORTHOLOGUE AFUA_3G00765)-RELATED-RELATED"/>
    <property type="match status" value="1"/>
</dbReference>
<dbReference type="InterPro" id="IPR016181">
    <property type="entry name" value="Acyl_CoA_acyltransferase"/>
</dbReference>
<dbReference type="InterPro" id="IPR000182">
    <property type="entry name" value="GNAT_dom"/>
</dbReference>
<dbReference type="RefSeq" id="WP_091451783.1">
    <property type="nucleotide sequence ID" value="NZ_FMZZ01000008.1"/>
</dbReference>
<evidence type="ECO:0000313" key="2">
    <source>
        <dbReference type="EMBL" id="SDD17346.1"/>
    </source>
</evidence>